<dbReference type="SMART" id="SM00320">
    <property type="entry name" value="WD40"/>
    <property type="match status" value="2"/>
</dbReference>
<sequence length="781" mass="86233">MSGQTPLTPPNDASTEVGAFYSGASPPSLPHLYSAYGALDTPNSMGSDSPEVKADGDVKEPPTSSDDEEEQDMSDGGTALTMTLSHAEALNNEMDLLDAELMGHHNMLEISDFDSDSYPPGPFFSQVEANFPLWSNMETLQNMQYDSVHPSAIPAMSEVSQVLQHLQDGQNGQVHLEFDMDDEPGVMHGGNLQQSTPSILLPFFQNILQNGGVGIEGPLPNFVVMSQVAPATLPAMQPAWLGSTGGPQNTAPHTQHPTQFHVPTVPIEDELDADQGEVQDTTNHTLASFLHRWGTSAAATKHRARGPSLESLREQTLEIPPPMLRSDLHGERCDIQRINWHGLGVKRMEARQHRRLTYKNYTNLRFSPKWHPRLYGARLEDDQNFFRFRRMDFDHDINMTHFQLRNLVACASRDHVFYAGKAQVMHWNPSGGSSQPDVALDLSNPTVQPAHWQFGNLPGIQVSTLSIGHDFLVAGGFNGEYALTNLRSQKTSLHTEGLVTENANSITNHIEVHTTPNSSAPMVAFASNDSFLRILDIGTDTFIGSHKYDHAINCSSISPDKRLRCLVGDSRQVLICHAETGEILQSLEGHRDYGFACDWADDGWTVATGNQDMQVKIWDARKWTNSSGIAQCVATIAAEIAGVRSLKFSPLGSGKRVLLAAEPADTISVIDGETFTSKQTLSFFGEIGGMDFTNDGQDLFVANCDDTRGGLMQYERCGLASHGLYSLEDYNPRRKSRNRRRGEGYDWKRTDEDLVRHPGVRGTEEHRHRRAAKLGVAMGFF</sequence>
<evidence type="ECO:0000256" key="2">
    <source>
        <dbReference type="SAM" id="MobiDB-lite"/>
    </source>
</evidence>
<feature type="region of interest" description="Disordered" evidence="2">
    <location>
        <begin position="1"/>
        <end position="76"/>
    </location>
</feature>
<name>A0ABR4CTC5_9HELO</name>
<dbReference type="PROSITE" id="PS50082">
    <property type="entry name" value="WD_REPEATS_2"/>
    <property type="match status" value="1"/>
</dbReference>
<gene>
    <name evidence="3" type="ORF">VTL71DRAFT_11951</name>
</gene>
<feature type="region of interest" description="Disordered" evidence="2">
    <location>
        <begin position="239"/>
        <end position="259"/>
    </location>
</feature>
<dbReference type="SUPFAM" id="SSF50978">
    <property type="entry name" value="WD40 repeat-like"/>
    <property type="match status" value="1"/>
</dbReference>
<dbReference type="InterPro" id="IPR036322">
    <property type="entry name" value="WD40_repeat_dom_sf"/>
</dbReference>
<keyword evidence="4" id="KW-1185">Reference proteome</keyword>
<dbReference type="InterPro" id="IPR015943">
    <property type="entry name" value="WD40/YVTN_repeat-like_dom_sf"/>
</dbReference>
<evidence type="ECO:0000313" key="4">
    <source>
        <dbReference type="Proteomes" id="UP001595075"/>
    </source>
</evidence>
<accession>A0ABR4CTC5</accession>
<dbReference type="Proteomes" id="UP001595075">
    <property type="component" value="Unassembled WGS sequence"/>
</dbReference>
<organism evidence="3 4">
    <name type="scientific">Oculimacula yallundae</name>
    <dbReference type="NCBI Taxonomy" id="86028"/>
    <lineage>
        <taxon>Eukaryota</taxon>
        <taxon>Fungi</taxon>
        <taxon>Dikarya</taxon>
        <taxon>Ascomycota</taxon>
        <taxon>Pezizomycotina</taxon>
        <taxon>Leotiomycetes</taxon>
        <taxon>Helotiales</taxon>
        <taxon>Ploettnerulaceae</taxon>
        <taxon>Oculimacula</taxon>
    </lineage>
</organism>
<feature type="repeat" description="WD" evidence="1">
    <location>
        <begin position="587"/>
        <end position="619"/>
    </location>
</feature>
<reference evidence="3 4" key="1">
    <citation type="journal article" date="2024" name="Commun. Biol.">
        <title>Comparative genomic analysis of thermophilic fungi reveals convergent evolutionary adaptations and gene losses.</title>
        <authorList>
            <person name="Steindorff A.S."/>
            <person name="Aguilar-Pontes M.V."/>
            <person name="Robinson A.J."/>
            <person name="Andreopoulos B."/>
            <person name="LaButti K."/>
            <person name="Kuo A."/>
            <person name="Mondo S."/>
            <person name="Riley R."/>
            <person name="Otillar R."/>
            <person name="Haridas S."/>
            <person name="Lipzen A."/>
            <person name="Grimwood J."/>
            <person name="Schmutz J."/>
            <person name="Clum A."/>
            <person name="Reid I.D."/>
            <person name="Moisan M.C."/>
            <person name="Butler G."/>
            <person name="Nguyen T.T.M."/>
            <person name="Dewar K."/>
            <person name="Conant G."/>
            <person name="Drula E."/>
            <person name="Henrissat B."/>
            <person name="Hansel C."/>
            <person name="Singer S."/>
            <person name="Hutchinson M.I."/>
            <person name="de Vries R.P."/>
            <person name="Natvig D.O."/>
            <person name="Powell A.J."/>
            <person name="Tsang A."/>
            <person name="Grigoriev I.V."/>
        </authorList>
    </citation>
    <scope>NUCLEOTIDE SEQUENCE [LARGE SCALE GENOMIC DNA]</scope>
    <source>
        <strain evidence="3 4">CBS 494.80</strain>
    </source>
</reference>
<dbReference type="Gene3D" id="2.130.10.10">
    <property type="entry name" value="YVTN repeat-like/Quinoprotein amine dehydrogenase"/>
    <property type="match status" value="2"/>
</dbReference>
<feature type="compositionally biased region" description="Basic and acidic residues" evidence="2">
    <location>
        <begin position="50"/>
        <end position="60"/>
    </location>
</feature>
<dbReference type="InterPro" id="IPR001680">
    <property type="entry name" value="WD40_rpt"/>
</dbReference>
<feature type="compositionally biased region" description="Polar residues" evidence="2">
    <location>
        <begin position="1"/>
        <end position="14"/>
    </location>
</feature>
<dbReference type="PANTHER" id="PTHR43991:SF12">
    <property type="entry name" value="WD REPEAT PROTEIN (AFU_ORTHOLOGUE AFUA_8G05640)"/>
    <property type="match status" value="1"/>
</dbReference>
<evidence type="ECO:0000256" key="1">
    <source>
        <dbReference type="PROSITE-ProRule" id="PRU00221"/>
    </source>
</evidence>
<dbReference type="PROSITE" id="PS50294">
    <property type="entry name" value="WD_REPEATS_REGION"/>
    <property type="match status" value="1"/>
</dbReference>
<dbReference type="EMBL" id="JAZHXI010000004">
    <property type="protein sequence ID" value="KAL2072608.1"/>
    <property type="molecule type" value="Genomic_DNA"/>
</dbReference>
<dbReference type="PANTHER" id="PTHR43991">
    <property type="entry name" value="WD REPEAT PROTEIN (AFU_ORTHOLOGUE AFUA_8G05640)-RELATED"/>
    <property type="match status" value="1"/>
</dbReference>
<evidence type="ECO:0000313" key="3">
    <source>
        <dbReference type="EMBL" id="KAL2072608.1"/>
    </source>
</evidence>
<feature type="compositionally biased region" description="Polar residues" evidence="2">
    <location>
        <begin position="246"/>
        <end position="258"/>
    </location>
</feature>
<proteinExistence type="predicted"/>
<keyword evidence="1" id="KW-0853">WD repeat</keyword>
<comment type="caution">
    <text evidence="3">The sequence shown here is derived from an EMBL/GenBank/DDBJ whole genome shotgun (WGS) entry which is preliminary data.</text>
</comment>
<protein>
    <submittedName>
        <fullName evidence="3">Uncharacterized protein</fullName>
    </submittedName>
</protein>